<keyword evidence="4" id="KW-1185">Reference proteome</keyword>
<sequence>MKFMTLVKSPEPAPIEGPPQALFDAIMRLGAEAEAAGVLVEQGGLLPTGKGALMMVDPKGNISTIDGPFSETKEVIGGYAIYNVASREDILYWSRRFAQLHVDHWPGFAFTIEIRQMFYQAQGEGK</sequence>
<dbReference type="PANTHER" id="PTHR35174">
    <property type="entry name" value="BLL7171 PROTEIN-RELATED"/>
    <property type="match status" value="1"/>
</dbReference>
<proteinExistence type="inferred from homology"/>
<dbReference type="OrthoDB" id="9807535at2"/>
<organism evidence="3 4">
    <name type="scientific">Devosia geojensis</name>
    <dbReference type="NCBI Taxonomy" id="443610"/>
    <lineage>
        <taxon>Bacteria</taxon>
        <taxon>Pseudomonadati</taxon>
        <taxon>Pseudomonadota</taxon>
        <taxon>Alphaproteobacteria</taxon>
        <taxon>Hyphomicrobiales</taxon>
        <taxon>Devosiaceae</taxon>
        <taxon>Devosia</taxon>
    </lineage>
</organism>
<evidence type="ECO:0000259" key="2">
    <source>
        <dbReference type="Pfam" id="PF03795"/>
    </source>
</evidence>
<reference evidence="3 4" key="1">
    <citation type="submission" date="2015-03" db="EMBL/GenBank/DDBJ databases">
        <authorList>
            <person name="Hassan Y.I."/>
            <person name="Lepp D."/>
            <person name="Li X.-Z."/>
            <person name="Zhou T."/>
        </authorList>
    </citation>
    <scope>NUCLEOTIDE SEQUENCE [LARGE SCALE GENOMIC DNA]</scope>
    <source>
        <strain evidence="3 4">BD-c194</strain>
    </source>
</reference>
<dbReference type="InterPro" id="IPR005545">
    <property type="entry name" value="YCII"/>
</dbReference>
<dbReference type="PATRIC" id="fig|443610.3.peg.4118"/>
<feature type="domain" description="YCII-related" evidence="2">
    <location>
        <begin position="20"/>
        <end position="96"/>
    </location>
</feature>
<accession>A0A0F5FU81</accession>
<comment type="similarity">
    <text evidence="1">Belongs to the YciI family.</text>
</comment>
<dbReference type="Proteomes" id="UP000033632">
    <property type="component" value="Unassembled WGS sequence"/>
</dbReference>
<dbReference type="AlphaFoldDB" id="A0A0F5FU81"/>
<dbReference type="RefSeq" id="WP_046108019.1">
    <property type="nucleotide sequence ID" value="NZ_JZEX01000081.1"/>
</dbReference>
<dbReference type="Gene3D" id="3.30.70.1060">
    <property type="entry name" value="Dimeric alpha+beta barrel"/>
    <property type="match status" value="1"/>
</dbReference>
<evidence type="ECO:0000256" key="1">
    <source>
        <dbReference type="ARBA" id="ARBA00007689"/>
    </source>
</evidence>
<gene>
    <name evidence="3" type="ORF">VE25_07730</name>
</gene>
<evidence type="ECO:0000313" key="3">
    <source>
        <dbReference type="EMBL" id="KKB12429.1"/>
    </source>
</evidence>
<dbReference type="STRING" id="443610.VE25_07730"/>
<evidence type="ECO:0000313" key="4">
    <source>
        <dbReference type="Proteomes" id="UP000033632"/>
    </source>
</evidence>
<dbReference type="EMBL" id="JZEX01000081">
    <property type="protein sequence ID" value="KKB12429.1"/>
    <property type="molecule type" value="Genomic_DNA"/>
</dbReference>
<comment type="caution">
    <text evidence="3">The sequence shown here is derived from an EMBL/GenBank/DDBJ whole genome shotgun (WGS) entry which is preliminary data.</text>
</comment>
<protein>
    <recommendedName>
        <fullName evidence="2">YCII-related domain-containing protein</fullName>
    </recommendedName>
</protein>
<dbReference type="Pfam" id="PF03795">
    <property type="entry name" value="YCII"/>
    <property type="match status" value="1"/>
</dbReference>
<dbReference type="InterPro" id="IPR011008">
    <property type="entry name" value="Dimeric_a/b-barrel"/>
</dbReference>
<name>A0A0F5FU81_9HYPH</name>
<dbReference type="PANTHER" id="PTHR35174:SF1">
    <property type="entry name" value="BLL0086 PROTEIN"/>
    <property type="match status" value="1"/>
</dbReference>
<dbReference type="SUPFAM" id="SSF54909">
    <property type="entry name" value="Dimeric alpha+beta barrel"/>
    <property type="match status" value="1"/>
</dbReference>